<evidence type="ECO:0000313" key="2">
    <source>
        <dbReference type="Proteomes" id="UP000011115"/>
    </source>
</evidence>
<name>M1CT15_SOLTU</name>
<dbReference type="Gramene" id="PGSC0003DMT400074037">
    <property type="protein sequence ID" value="PGSC0003DMT400074037"/>
    <property type="gene ID" value="PGSC0003DMG400028775"/>
</dbReference>
<proteinExistence type="predicted"/>
<dbReference type="ExpressionAtlas" id="M1CT15">
    <property type="expression patterns" value="baseline"/>
</dbReference>
<reference evidence="1" key="2">
    <citation type="submission" date="2015-06" db="UniProtKB">
        <authorList>
            <consortium name="EnsemblPlants"/>
        </authorList>
    </citation>
    <scope>IDENTIFICATION</scope>
    <source>
        <strain evidence="1">DM1-3 516 R44</strain>
    </source>
</reference>
<dbReference type="HOGENOM" id="CLU_2982884_0_0_1"/>
<dbReference type="EnsemblPlants" id="PGSC0003DMT400074037">
    <property type="protein sequence ID" value="PGSC0003DMT400074037"/>
    <property type="gene ID" value="PGSC0003DMG400028775"/>
</dbReference>
<protein>
    <submittedName>
        <fullName evidence="1">Nucleolar essential protein</fullName>
    </submittedName>
</protein>
<dbReference type="AlphaFoldDB" id="M1CT15"/>
<evidence type="ECO:0000313" key="1">
    <source>
        <dbReference type="EnsemblPlants" id="PGSC0003DMT400074037"/>
    </source>
</evidence>
<dbReference type="Proteomes" id="UP000011115">
    <property type="component" value="Unassembled WGS sequence"/>
</dbReference>
<reference evidence="2" key="1">
    <citation type="journal article" date="2011" name="Nature">
        <title>Genome sequence and analysis of the tuber crop potato.</title>
        <authorList>
            <consortium name="The Potato Genome Sequencing Consortium"/>
        </authorList>
    </citation>
    <scope>NUCLEOTIDE SEQUENCE [LARGE SCALE GENOMIC DNA]</scope>
    <source>
        <strain evidence="2">cv. DM1-3 516 R44</strain>
    </source>
</reference>
<organism evidence="1 2">
    <name type="scientific">Solanum tuberosum</name>
    <name type="common">Potato</name>
    <dbReference type="NCBI Taxonomy" id="4113"/>
    <lineage>
        <taxon>Eukaryota</taxon>
        <taxon>Viridiplantae</taxon>
        <taxon>Streptophyta</taxon>
        <taxon>Embryophyta</taxon>
        <taxon>Tracheophyta</taxon>
        <taxon>Spermatophyta</taxon>
        <taxon>Magnoliopsida</taxon>
        <taxon>eudicotyledons</taxon>
        <taxon>Gunneridae</taxon>
        <taxon>Pentapetalae</taxon>
        <taxon>asterids</taxon>
        <taxon>lamiids</taxon>
        <taxon>Solanales</taxon>
        <taxon>Solanaceae</taxon>
        <taxon>Solanoideae</taxon>
        <taxon>Solaneae</taxon>
        <taxon>Solanum</taxon>
    </lineage>
</organism>
<accession>M1CT15</accession>
<sequence length="58" mass="6790">MLFSLKEYHHDGSFCIFSGVEPYLVNHLMYLAVSDYPMNAAYCISMITNVVERKWKIL</sequence>
<keyword evidence="2" id="KW-1185">Reference proteome</keyword>